<dbReference type="EMBL" id="AP025637">
    <property type="protein sequence ID" value="BDG70559.1"/>
    <property type="molecule type" value="Genomic_DNA"/>
</dbReference>
<organism evidence="2 3">
    <name type="scientific">Roseomonas fluvialis</name>
    <dbReference type="NCBI Taxonomy" id="1750527"/>
    <lineage>
        <taxon>Bacteria</taxon>
        <taxon>Pseudomonadati</taxon>
        <taxon>Pseudomonadota</taxon>
        <taxon>Alphaproteobacteria</taxon>
        <taxon>Acetobacterales</taxon>
        <taxon>Roseomonadaceae</taxon>
        <taxon>Roseomonas</taxon>
    </lineage>
</organism>
<sequence length="83" mass="9035">MLQSCSAPERSNVKGWSQDIRMGRAAETSSVDPPSSMRCRLCAGMLMSQWSNPSRRAMAGVRRWSSGGEVVRFITSGPSDQAV</sequence>
<evidence type="ECO:0000256" key="1">
    <source>
        <dbReference type="SAM" id="MobiDB-lite"/>
    </source>
</evidence>
<dbReference type="Proteomes" id="UP000831327">
    <property type="component" value="Chromosome"/>
</dbReference>
<reference evidence="2 3" key="1">
    <citation type="journal article" date="2016" name="Microbes Environ.">
        <title>Phylogenetically diverse aerobic anoxygenic phototrophic bacteria isolated from epilithic biofilms in Tama river, Japan.</title>
        <authorList>
            <person name="Hirose S."/>
            <person name="Matsuura K."/>
            <person name="Haruta S."/>
        </authorList>
    </citation>
    <scope>NUCLEOTIDE SEQUENCE [LARGE SCALE GENOMIC DNA]</scope>
    <source>
        <strain evidence="2 3">S08</strain>
    </source>
</reference>
<gene>
    <name evidence="2" type="ORF">Rmf_04880</name>
</gene>
<keyword evidence="3" id="KW-1185">Reference proteome</keyword>
<proteinExistence type="predicted"/>
<feature type="region of interest" description="Disordered" evidence="1">
    <location>
        <begin position="1"/>
        <end position="35"/>
    </location>
</feature>
<protein>
    <submittedName>
        <fullName evidence="2">Uncharacterized protein</fullName>
    </submittedName>
</protein>
<accession>A0ABN6NVT9</accession>
<evidence type="ECO:0000313" key="3">
    <source>
        <dbReference type="Proteomes" id="UP000831327"/>
    </source>
</evidence>
<evidence type="ECO:0000313" key="2">
    <source>
        <dbReference type="EMBL" id="BDG70559.1"/>
    </source>
</evidence>
<name>A0ABN6NVT9_9PROT</name>